<accession>A0A1B7JUF8</accession>
<keyword evidence="6" id="KW-0680">Restriction system</keyword>
<evidence type="ECO:0000259" key="8">
    <source>
        <dbReference type="Pfam" id="PF02384"/>
    </source>
</evidence>
<evidence type="ECO:0000256" key="2">
    <source>
        <dbReference type="ARBA" id="ARBA00011900"/>
    </source>
</evidence>
<organism evidence="10 11">
    <name type="scientific">Providencia heimbachae ATCC 35613</name>
    <dbReference type="NCBI Taxonomy" id="1354272"/>
    <lineage>
        <taxon>Bacteria</taxon>
        <taxon>Pseudomonadati</taxon>
        <taxon>Pseudomonadota</taxon>
        <taxon>Gammaproteobacteria</taxon>
        <taxon>Enterobacterales</taxon>
        <taxon>Morganellaceae</taxon>
        <taxon>Providencia</taxon>
    </lineage>
</organism>
<dbReference type="InterPro" id="IPR029063">
    <property type="entry name" value="SAM-dependent_MTases_sf"/>
</dbReference>
<dbReference type="InterPro" id="IPR003356">
    <property type="entry name" value="DNA_methylase_A-5"/>
</dbReference>
<dbReference type="PATRIC" id="fig|1354272.4.peg.2199"/>
<dbReference type="PRINTS" id="PR00507">
    <property type="entry name" value="N12N6MTFRASE"/>
</dbReference>
<evidence type="ECO:0000259" key="9">
    <source>
        <dbReference type="Pfam" id="PF12161"/>
    </source>
</evidence>
<evidence type="ECO:0000313" key="11">
    <source>
        <dbReference type="Proteomes" id="UP000078224"/>
    </source>
</evidence>
<keyword evidence="11" id="KW-1185">Reference proteome</keyword>
<dbReference type="PANTHER" id="PTHR42998:SF1">
    <property type="entry name" value="TYPE I RESTRICTION ENZYME HINDI METHYLASE SUBUNIT"/>
    <property type="match status" value="1"/>
</dbReference>
<keyword evidence="3 10" id="KW-0489">Methyltransferase</keyword>
<evidence type="ECO:0000256" key="3">
    <source>
        <dbReference type="ARBA" id="ARBA00022603"/>
    </source>
</evidence>
<evidence type="ECO:0000313" key="10">
    <source>
        <dbReference type="EMBL" id="OAT51547.1"/>
    </source>
</evidence>
<dbReference type="OrthoDB" id="9784823at2"/>
<sequence length="717" mass="81807">MAQLENIEAIEKRLWKSADTLRANSELASNEYFLPVMGLIFLRHAYSRYLSVKDEIITTLPSRGGKTRELTKEDFSKKSAIFLKPDAQFDALIALTDADNRAEAIINAMDSIEADYTNLRHQLPKQEYNNIPNDVLGMLLRTLNPEELKKATGDIFGRIYEYFLTQFADQGAHDGGEFFTPVSLVQLLVNVIEPDHGKIFDPACGSGGMFVQSAHFMARHAQDPHELTFYGHEKNRVTTRLAKMNLAVHGLEGNVEGGESAITYYNDPHEGLFGTVDYVMANPPFNVDEVDADKIKGDKHRLPFGLPGVNKNKKVSNGNYLWIQYFYSYLNETGRAGFVMSSQASSAGRDEAKVREQLVKTGDVDIMVDIRGNFFYTRSVPCQLWFLNKNKPAHLKDKVLMLDARNVYRKVTRKIFDFSPEQQQNLTAVVWLYRGEGERFIELVQQYIDKTLFEACYCEFSEELMCKPIPDFVEQLDKLSNAFKPFMDKLEQDGTSVEAYVDFLNAKGTVEGGWSRFQILANDLQTWWNDNQYNDATNLLDFIDKDVCLKDLAEQSRNLIKEIDLAYKLATRVIEQAETNDAKDSKLWDNSILNSRGHGPKKSNLKKSAEEARKLAVEQLKQVRYFYKQAHWLLSRFPEGKLRDVEGLVKLVDIKAIETADWSLTPGRYVGVAPEKVDEDFDFEETLRDIHIELQGLNSEAIELAEKIARNFEELGL</sequence>
<dbReference type="Pfam" id="PF12161">
    <property type="entry name" value="HsdM_N"/>
    <property type="match status" value="1"/>
</dbReference>
<comment type="similarity">
    <text evidence="1">Belongs to the N(4)/N(6)-methyltransferase family.</text>
</comment>
<dbReference type="EC" id="2.1.1.72" evidence="2"/>
<comment type="caution">
    <text evidence="10">The sequence shown here is derived from an EMBL/GenBank/DDBJ whole genome shotgun (WGS) entry which is preliminary data.</text>
</comment>
<keyword evidence="5" id="KW-0949">S-adenosyl-L-methionine</keyword>
<dbReference type="GO" id="GO:0009307">
    <property type="term" value="P:DNA restriction-modification system"/>
    <property type="evidence" value="ECO:0007669"/>
    <property type="project" value="UniProtKB-KW"/>
</dbReference>
<dbReference type="GO" id="GO:0003677">
    <property type="term" value="F:DNA binding"/>
    <property type="evidence" value="ECO:0007669"/>
    <property type="project" value="InterPro"/>
</dbReference>
<evidence type="ECO:0000256" key="5">
    <source>
        <dbReference type="ARBA" id="ARBA00022691"/>
    </source>
</evidence>
<keyword evidence="4 10" id="KW-0808">Transferase</keyword>
<reference evidence="10 11" key="1">
    <citation type="submission" date="2016-04" db="EMBL/GenBank/DDBJ databases">
        <title>ATOL: Assembling a taxonomically balanced genome-scale reconstruction of the evolutionary history of the Enterobacteriaceae.</title>
        <authorList>
            <person name="Plunkett G.III."/>
            <person name="Neeno-Eckwall E.C."/>
            <person name="Glasner J.D."/>
            <person name="Perna N.T."/>
        </authorList>
    </citation>
    <scope>NUCLEOTIDE SEQUENCE [LARGE SCALE GENOMIC DNA]</scope>
    <source>
        <strain evidence="10 11">ATCC 35613</strain>
    </source>
</reference>
<protein>
    <recommendedName>
        <fullName evidence="2">site-specific DNA-methyltransferase (adenine-specific)</fullName>
        <ecNumber evidence="2">2.1.1.72</ecNumber>
    </recommendedName>
</protein>
<feature type="domain" description="N6 adenine-specific DNA methyltransferase N-terminal" evidence="9">
    <location>
        <begin position="10"/>
        <end position="139"/>
    </location>
</feature>
<comment type="catalytic activity">
    <reaction evidence="7">
        <text>a 2'-deoxyadenosine in DNA + S-adenosyl-L-methionine = an N(6)-methyl-2'-deoxyadenosine in DNA + S-adenosyl-L-homocysteine + H(+)</text>
        <dbReference type="Rhea" id="RHEA:15197"/>
        <dbReference type="Rhea" id="RHEA-COMP:12418"/>
        <dbReference type="Rhea" id="RHEA-COMP:12419"/>
        <dbReference type="ChEBI" id="CHEBI:15378"/>
        <dbReference type="ChEBI" id="CHEBI:57856"/>
        <dbReference type="ChEBI" id="CHEBI:59789"/>
        <dbReference type="ChEBI" id="CHEBI:90615"/>
        <dbReference type="ChEBI" id="CHEBI:90616"/>
        <dbReference type="EC" id="2.1.1.72"/>
    </reaction>
</comment>
<evidence type="ECO:0000256" key="7">
    <source>
        <dbReference type="ARBA" id="ARBA00047942"/>
    </source>
</evidence>
<dbReference type="InterPro" id="IPR038333">
    <property type="entry name" value="T1MK-like_N_sf"/>
</dbReference>
<dbReference type="AlphaFoldDB" id="A0A1B7JUF8"/>
<dbReference type="GO" id="GO:0009007">
    <property type="term" value="F:site-specific DNA-methyltransferase (adenine-specific) activity"/>
    <property type="evidence" value="ECO:0007669"/>
    <property type="project" value="UniProtKB-EC"/>
</dbReference>
<dbReference type="RefSeq" id="WP_068908802.1">
    <property type="nucleotide sequence ID" value="NZ_LXEW01000031.1"/>
</dbReference>
<dbReference type="Proteomes" id="UP000078224">
    <property type="component" value="Unassembled WGS sequence"/>
</dbReference>
<dbReference type="Pfam" id="PF02384">
    <property type="entry name" value="N6_Mtase"/>
    <property type="match status" value="1"/>
</dbReference>
<feature type="domain" description="DNA methylase adenine-specific" evidence="8">
    <location>
        <begin position="153"/>
        <end position="430"/>
    </location>
</feature>
<dbReference type="EMBL" id="LXEW01000031">
    <property type="protein sequence ID" value="OAT51547.1"/>
    <property type="molecule type" value="Genomic_DNA"/>
</dbReference>
<name>A0A1B7JUF8_9GAMM</name>
<proteinExistence type="inferred from homology"/>
<dbReference type="InterPro" id="IPR052916">
    <property type="entry name" value="Type-I_RE_MTase_Subunit"/>
</dbReference>
<gene>
    <name evidence="10" type="ORF">M998_2162</name>
</gene>
<dbReference type="GO" id="GO:0032259">
    <property type="term" value="P:methylation"/>
    <property type="evidence" value="ECO:0007669"/>
    <property type="project" value="UniProtKB-KW"/>
</dbReference>
<evidence type="ECO:0000256" key="6">
    <source>
        <dbReference type="ARBA" id="ARBA00022747"/>
    </source>
</evidence>
<evidence type="ECO:0000256" key="4">
    <source>
        <dbReference type="ARBA" id="ARBA00022679"/>
    </source>
</evidence>
<evidence type="ECO:0000256" key="1">
    <source>
        <dbReference type="ARBA" id="ARBA00006594"/>
    </source>
</evidence>
<dbReference type="PANTHER" id="PTHR42998">
    <property type="entry name" value="TYPE I RESTRICTION ENZYME HINDVIIP M PROTEIN-RELATED"/>
    <property type="match status" value="1"/>
</dbReference>
<dbReference type="Gene3D" id="3.40.50.150">
    <property type="entry name" value="Vaccinia Virus protein VP39"/>
    <property type="match status" value="1"/>
</dbReference>
<dbReference type="GO" id="GO:0008170">
    <property type="term" value="F:N-methyltransferase activity"/>
    <property type="evidence" value="ECO:0007669"/>
    <property type="project" value="InterPro"/>
</dbReference>
<dbReference type="Gene3D" id="1.20.1260.30">
    <property type="match status" value="1"/>
</dbReference>
<dbReference type="SUPFAM" id="SSF53335">
    <property type="entry name" value="S-adenosyl-L-methionine-dependent methyltransferases"/>
    <property type="match status" value="2"/>
</dbReference>
<dbReference type="InterPro" id="IPR022749">
    <property type="entry name" value="D12N6_MeTrfase_N"/>
</dbReference>